<dbReference type="EMBL" id="BK014888">
    <property type="protein sequence ID" value="DAD80795.1"/>
    <property type="molecule type" value="Genomic_DNA"/>
</dbReference>
<protein>
    <submittedName>
        <fullName evidence="1">Uncharacterized protein</fullName>
    </submittedName>
</protein>
<organism evidence="1">
    <name type="scientific">Siphoviridae sp. ctWuM9</name>
    <dbReference type="NCBI Taxonomy" id="2826364"/>
    <lineage>
        <taxon>Viruses</taxon>
        <taxon>Duplodnaviria</taxon>
        <taxon>Heunggongvirae</taxon>
        <taxon>Uroviricota</taxon>
        <taxon>Caudoviricetes</taxon>
    </lineage>
</organism>
<sequence>MFKFKFPEKKDTNESMYEGEVMSLLEALSVTPSGTDEYDKLLDELNSLMDAKSKQVRKGPDPNTILTVAGTVLLGVLMLNYEKADVITSKVLGLLGKIRA</sequence>
<proteinExistence type="predicted"/>
<evidence type="ECO:0000313" key="1">
    <source>
        <dbReference type="EMBL" id="DAD80795.1"/>
    </source>
</evidence>
<accession>A0A8S5MFV2</accession>
<reference evidence="1" key="1">
    <citation type="journal article" date="2021" name="Proc. Natl. Acad. Sci. U.S.A.">
        <title>A Catalog of Tens of Thousands of Viruses from Human Metagenomes Reveals Hidden Associations with Chronic Diseases.</title>
        <authorList>
            <person name="Tisza M.J."/>
            <person name="Buck C.B."/>
        </authorList>
    </citation>
    <scope>NUCLEOTIDE SEQUENCE</scope>
    <source>
        <strain evidence="1">CtWuM9</strain>
    </source>
</reference>
<name>A0A8S5MFV2_9CAUD</name>